<dbReference type="RefSeq" id="WP_166936235.1">
    <property type="nucleotide sequence ID" value="NZ_BAAADD010000007.1"/>
</dbReference>
<accession>A0ABN1EXX6</accession>
<evidence type="ECO:0000256" key="1">
    <source>
        <dbReference type="SAM" id="SignalP"/>
    </source>
</evidence>
<evidence type="ECO:0000313" key="3">
    <source>
        <dbReference type="Proteomes" id="UP001499951"/>
    </source>
</evidence>
<dbReference type="EMBL" id="BAAADD010000007">
    <property type="protein sequence ID" value="GAA0577357.1"/>
    <property type="molecule type" value="Genomic_DNA"/>
</dbReference>
<comment type="caution">
    <text evidence="2">The sequence shown here is derived from an EMBL/GenBank/DDBJ whole genome shotgun (WGS) entry which is preliminary data.</text>
</comment>
<reference evidence="2 3" key="1">
    <citation type="journal article" date="2019" name="Int. J. Syst. Evol. Microbiol.">
        <title>The Global Catalogue of Microorganisms (GCM) 10K type strain sequencing project: providing services to taxonomists for standard genome sequencing and annotation.</title>
        <authorList>
            <consortium name="The Broad Institute Genomics Platform"/>
            <consortium name="The Broad Institute Genome Sequencing Center for Infectious Disease"/>
            <person name="Wu L."/>
            <person name="Ma J."/>
        </authorList>
    </citation>
    <scope>NUCLEOTIDE SEQUENCE [LARGE SCALE GENOMIC DNA]</scope>
    <source>
        <strain evidence="2 3">JCM 15089</strain>
    </source>
</reference>
<feature type="signal peptide" evidence="1">
    <location>
        <begin position="1"/>
        <end position="28"/>
    </location>
</feature>
<keyword evidence="1" id="KW-0732">Signal</keyword>
<sequence length="185" mass="20613">MNRKEFFAASAKAGLGCCALAVMGRAAAASDADCAAAAQEKEFVTNWLTDLFEAMETGLDEETKVKLMAACGKGCFLRHSFKTDIARDGKGDIDKLLKAYTRSFEVWRQGDLVHVRFGPEVRKCFCPVSQYHPRHKHDMHCECSRATHQAIFETALGRPVKVEILESVRRGYKTCHFLAHVGEQA</sequence>
<proteinExistence type="predicted"/>
<evidence type="ECO:0000313" key="2">
    <source>
        <dbReference type="EMBL" id="GAA0577357.1"/>
    </source>
</evidence>
<evidence type="ECO:0008006" key="4">
    <source>
        <dbReference type="Google" id="ProtNLM"/>
    </source>
</evidence>
<organism evidence="2 3">
    <name type="scientific">Rhizomicrobium electricum</name>
    <dbReference type="NCBI Taxonomy" id="480070"/>
    <lineage>
        <taxon>Bacteria</taxon>
        <taxon>Pseudomonadati</taxon>
        <taxon>Pseudomonadota</taxon>
        <taxon>Alphaproteobacteria</taxon>
        <taxon>Micropepsales</taxon>
        <taxon>Micropepsaceae</taxon>
        <taxon>Rhizomicrobium</taxon>
    </lineage>
</organism>
<keyword evidence="3" id="KW-1185">Reference proteome</keyword>
<protein>
    <recommendedName>
        <fullName evidence="4">Transcriptional regulator</fullName>
    </recommendedName>
</protein>
<name>A0ABN1EXX6_9PROT</name>
<feature type="chain" id="PRO_5046493636" description="Transcriptional regulator" evidence="1">
    <location>
        <begin position="29"/>
        <end position="185"/>
    </location>
</feature>
<dbReference type="Proteomes" id="UP001499951">
    <property type="component" value="Unassembled WGS sequence"/>
</dbReference>
<gene>
    <name evidence="2" type="ORF">GCM10008942_27790</name>
</gene>